<dbReference type="Proteomes" id="UP000468650">
    <property type="component" value="Unassembled WGS sequence"/>
</dbReference>
<sequence>MENITTGHWIFAAIFAVAFVFFLIWSYRKDSKTHDKFGIGGSRVLLGILMVLILIFIFKRVFF</sequence>
<dbReference type="EMBL" id="WBVO01000001">
    <property type="protein sequence ID" value="KAB2814397.1"/>
    <property type="molecule type" value="Genomic_DNA"/>
</dbReference>
<comment type="caution">
    <text evidence="2">The sequence shown here is derived from an EMBL/GenBank/DDBJ whole genome shotgun (WGS) entry which is preliminary data.</text>
</comment>
<feature type="transmembrane region" description="Helical" evidence="1">
    <location>
        <begin position="37"/>
        <end position="58"/>
    </location>
</feature>
<organism evidence="2 3">
    <name type="scientific">Phaeocystidibacter luteus</name>
    <dbReference type="NCBI Taxonomy" id="911197"/>
    <lineage>
        <taxon>Bacteria</taxon>
        <taxon>Pseudomonadati</taxon>
        <taxon>Bacteroidota</taxon>
        <taxon>Flavobacteriia</taxon>
        <taxon>Flavobacteriales</taxon>
        <taxon>Phaeocystidibacteraceae</taxon>
        <taxon>Phaeocystidibacter</taxon>
    </lineage>
</organism>
<keyword evidence="1" id="KW-0812">Transmembrane</keyword>
<reference evidence="2 3" key="1">
    <citation type="submission" date="2019-09" db="EMBL/GenBank/DDBJ databases">
        <title>Genomes of family Cryomorphaceae.</title>
        <authorList>
            <person name="Bowman J.P."/>
        </authorList>
    </citation>
    <scope>NUCLEOTIDE SEQUENCE [LARGE SCALE GENOMIC DNA]</scope>
    <source>
        <strain evidence="2 3">LMG 25704</strain>
    </source>
</reference>
<dbReference type="AlphaFoldDB" id="A0A6N6RLE8"/>
<evidence type="ECO:0000313" key="3">
    <source>
        <dbReference type="Proteomes" id="UP000468650"/>
    </source>
</evidence>
<keyword evidence="3" id="KW-1185">Reference proteome</keyword>
<evidence type="ECO:0000313" key="2">
    <source>
        <dbReference type="EMBL" id="KAB2814397.1"/>
    </source>
</evidence>
<protein>
    <submittedName>
        <fullName evidence="2">Uncharacterized protein</fullName>
    </submittedName>
</protein>
<accession>A0A6N6RLE8</accession>
<evidence type="ECO:0000256" key="1">
    <source>
        <dbReference type="SAM" id="Phobius"/>
    </source>
</evidence>
<gene>
    <name evidence="2" type="ORF">F8C67_01295</name>
</gene>
<name>A0A6N6RLE8_9FLAO</name>
<keyword evidence="1" id="KW-1133">Transmembrane helix</keyword>
<feature type="transmembrane region" description="Helical" evidence="1">
    <location>
        <begin position="6"/>
        <end position="25"/>
    </location>
</feature>
<keyword evidence="1" id="KW-0472">Membrane</keyword>
<proteinExistence type="predicted"/>